<feature type="domain" description="C2" evidence="11">
    <location>
        <begin position="1"/>
        <end position="113"/>
    </location>
</feature>
<comment type="pathway">
    <text evidence="2 7">Protein modification; protein ubiquitination.</text>
</comment>
<keyword evidence="3" id="KW-0597">Phosphoprotein</keyword>
<proteinExistence type="predicted"/>
<dbReference type="FunFam" id="3.30.2160.10:FF:000001">
    <property type="entry name" value="E3 ubiquitin-protein ligase NEDD4-like"/>
    <property type="match status" value="1"/>
</dbReference>
<accession>A0A7M5VCN4</accession>
<feature type="domain" description="WW" evidence="12">
    <location>
        <begin position="316"/>
        <end position="349"/>
    </location>
</feature>
<evidence type="ECO:0000256" key="5">
    <source>
        <dbReference type="ARBA" id="ARBA00022737"/>
    </source>
</evidence>
<dbReference type="FunFam" id="3.90.1750.10:FF:000026">
    <property type="entry name" value="E3 ubiquitin-protein ligase HACE1"/>
    <property type="match status" value="1"/>
</dbReference>
<dbReference type="PROSITE" id="PS50020">
    <property type="entry name" value="WW_DOMAIN_2"/>
    <property type="match status" value="3"/>
</dbReference>
<dbReference type="EC" id="2.3.2.26" evidence="7"/>
<dbReference type="GeneID" id="136801879"/>
<organism evidence="14 15">
    <name type="scientific">Clytia hemisphaerica</name>
    <dbReference type="NCBI Taxonomy" id="252671"/>
    <lineage>
        <taxon>Eukaryota</taxon>
        <taxon>Metazoa</taxon>
        <taxon>Cnidaria</taxon>
        <taxon>Hydrozoa</taxon>
        <taxon>Hydroidolina</taxon>
        <taxon>Leptothecata</taxon>
        <taxon>Obeliida</taxon>
        <taxon>Clytiidae</taxon>
        <taxon>Clytia</taxon>
    </lineage>
</organism>
<dbReference type="SUPFAM" id="SSF49562">
    <property type="entry name" value="C2 domain (Calcium/lipid-binding domain, CaLB)"/>
    <property type="match status" value="1"/>
</dbReference>
<keyword evidence="5" id="KW-0677">Repeat</keyword>
<dbReference type="EnsemblMetazoa" id="CLYHEMT007171.1">
    <property type="protein sequence ID" value="CLYHEMP007171.1"/>
    <property type="gene ID" value="CLYHEMG007171"/>
</dbReference>
<feature type="compositionally biased region" description="Polar residues" evidence="10">
    <location>
        <begin position="388"/>
        <end position="399"/>
    </location>
</feature>
<feature type="region of interest" description="Disordered" evidence="10">
    <location>
        <begin position="212"/>
        <end position="300"/>
    </location>
</feature>
<dbReference type="GO" id="GO:0005737">
    <property type="term" value="C:cytoplasm"/>
    <property type="evidence" value="ECO:0007669"/>
    <property type="project" value="UniProtKB-ARBA"/>
</dbReference>
<dbReference type="Gene3D" id="3.90.1750.10">
    <property type="entry name" value="Hect, E3 ligase catalytic domains"/>
    <property type="match status" value="1"/>
</dbReference>
<evidence type="ECO:0000256" key="3">
    <source>
        <dbReference type="ARBA" id="ARBA00022553"/>
    </source>
</evidence>
<dbReference type="CDD" id="cd00078">
    <property type="entry name" value="HECTc"/>
    <property type="match status" value="1"/>
</dbReference>
<dbReference type="RefSeq" id="XP_066914643.1">
    <property type="nucleotide sequence ID" value="XM_067058542.1"/>
</dbReference>
<keyword evidence="4 7" id="KW-0808">Transferase</keyword>
<dbReference type="Gene3D" id="2.60.40.150">
    <property type="entry name" value="C2 domain"/>
    <property type="match status" value="1"/>
</dbReference>
<evidence type="ECO:0000256" key="2">
    <source>
        <dbReference type="ARBA" id="ARBA00004906"/>
    </source>
</evidence>
<dbReference type="InterPro" id="IPR001202">
    <property type="entry name" value="WW_dom"/>
</dbReference>
<reference evidence="14" key="1">
    <citation type="submission" date="2021-01" db="UniProtKB">
        <authorList>
            <consortium name="EnsemblMetazoa"/>
        </authorList>
    </citation>
    <scope>IDENTIFICATION</scope>
</reference>
<dbReference type="UniPathway" id="UPA00143"/>
<dbReference type="GO" id="GO:0016567">
    <property type="term" value="P:protein ubiquitination"/>
    <property type="evidence" value="ECO:0007669"/>
    <property type="project" value="UniProtKB-UniPathway"/>
</dbReference>
<evidence type="ECO:0000256" key="10">
    <source>
        <dbReference type="SAM" id="MobiDB-lite"/>
    </source>
</evidence>
<dbReference type="PIRSF" id="PIRSF001569">
    <property type="entry name" value="E3_ub_ligase_SMURF1"/>
    <property type="match status" value="1"/>
</dbReference>
<protein>
    <recommendedName>
        <fullName evidence="7">E3 ubiquitin-protein ligase</fullName>
        <ecNumber evidence="7">2.3.2.26</ecNumber>
    </recommendedName>
</protein>
<dbReference type="InterPro" id="IPR050409">
    <property type="entry name" value="E3_ubiq-protein_ligase"/>
</dbReference>
<feature type="active site" description="Glycyl thioester intermediate" evidence="8 9">
    <location>
        <position position="772"/>
    </location>
</feature>
<dbReference type="GO" id="GO:0043161">
    <property type="term" value="P:proteasome-mediated ubiquitin-dependent protein catabolic process"/>
    <property type="evidence" value="ECO:0007669"/>
    <property type="project" value="TreeGrafter"/>
</dbReference>
<dbReference type="PROSITE" id="PS50004">
    <property type="entry name" value="C2"/>
    <property type="match status" value="1"/>
</dbReference>
<dbReference type="SMART" id="SM00456">
    <property type="entry name" value="WW"/>
    <property type="match status" value="3"/>
</dbReference>
<dbReference type="FunFam" id="3.30.2410.10:FF:000001">
    <property type="entry name" value="E3 ubiquitin-protein ligase NEDD4-like"/>
    <property type="match status" value="1"/>
</dbReference>
<feature type="compositionally biased region" description="Basic residues" evidence="10">
    <location>
        <begin position="252"/>
        <end position="263"/>
    </location>
</feature>
<evidence type="ECO:0000313" key="14">
    <source>
        <dbReference type="EnsemblMetazoa" id="CLYHEMP007171.1"/>
    </source>
</evidence>
<dbReference type="Gene3D" id="2.20.70.10">
    <property type="match status" value="2"/>
</dbReference>
<evidence type="ECO:0000256" key="6">
    <source>
        <dbReference type="ARBA" id="ARBA00022786"/>
    </source>
</evidence>
<evidence type="ECO:0000256" key="1">
    <source>
        <dbReference type="ARBA" id="ARBA00000885"/>
    </source>
</evidence>
<dbReference type="SUPFAM" id="SSF56204">
    <property type="entry name" value="Hect, E3 ligase catalytic domain"/>
    <property type="match status" value="1"/>
</dbReference>
<dbReference type="InterPro" id="IPR024928">
    <property type="entry name" value="E3_ub_ligase_SMURF1"/>
</dbReference>
<evidence type="ECO:0000256" key="8">
    <source>
        <dbReference type="PIRSR" id="PIRSR001569-1"/>
    </source>
</evidence>
<dbReference type="FunFam" id="2.20.70.10:FF:000017">
    <property type="entry name" value="E3 ubiquitin-protein ligase"/>
    <property type="match status" value="1"/>
</dbReference>
<feature type="domain" description="HECT" evidence="13">
    <location>
        <begin position="465"/>
        <end position="804"/>
    </location>
</feature>
<name>A0A7M5VCN4_9CNID</name>
<dbReference type="Gene3D" id="3.30.2160.10">
    <property type="entry name" value="Hect, E3 ligase catalytic domain"/>
    <property type="match status" value="1"/>
</dbReference>
<dbReference type="Gene3D" id="3.30.2410.10">
    <property type="entry name" value="Hect, E3 ligase catalytic domain"/>
    <property type="match status" value="1"/>
</dbReference>
<dbReference type="SMART" id="SM00239">
    <property type="entry name" value="C2"/>
    <property type="match status" value="1"/>
</dbReference>
<dbReference type="GO" id="GO:0051049">
    <property type="term" value="P:regulation of transport"/>
    <property type="evidence" value="ECO:0007669"/>
    <property type="project" value="UniProtKB-ARBA"/>
</dbReference>
<evidence type="ECO:0000313" key="15">
    <source>
        <dbReference type="Proteomes" id="UP000594262"/>
    </source>
</evidence>
<dbReference type="InterPro" id="IPR000008">
    <property type="entry name" value="C2_dom"/>
</dbReference>
<dbReference type="InterPro" id="IPR035892">
    <property type="entry name" value="C2_domain_sf"/>
</dbReference>
<feature type="compositionally biased region" description="Polar residues" evidence="10">
    <location>
        <begin position="226"/>
        <end position="240"/>
    </location>
</feature>
<keyword evidence="15" id="KW-1185">Reference proteome</keyword>
<evidence type="ECO:0000256" key="7">
    <source>
        <dbReference type="PIRNR" id="PIRNR001569"/>
    </source>
</evidence>
<dbReference type="AlphaFoldDB" id="A0A7M5VCN4"/>
<dbReference type="Pfam" id="PF00632">
    <property type="entry name" value="HECT"/>
    <property type="match status" value="1"/>
</dbReference>
<evidence type="ECO:0000256" key="9">
    <source>
        <dbReference type="PROSITE-ProRule" id="PRU00104"/>
    </source>
</evidence>
<evidence type="ECO:0000259" key="13">
    <source>
        <dbReference type="PROSITE" id="PS50237"/>
    </source>
</evidence>
<dbReference type="PROSITE" id="PS01159">
    <property type="entry name" value="WW_DOMAIN_1"/>
    <property type="match status" value="1"/>
</dbReference>
<dbReference type="OrthoDB" id="8068875at2759"/>
<dbReference type="PROSITE" id="PS50237">
    <property type="entry name" value="HECT"/>
    <property type="match status" value="1"/>
</dbReference>
<dbReference type="Proteomes" id="UP000594262">
    <property type="component" value="Unplaced"/>
</dbReference>
<feature type="domain" description="WW" evidence="12">
    <location>
        <begin position="360"/>
        <end position="393"/>
    </location>
</feature>
<keyword evidence="6 7" id="KW-0833">Ubl conjugation pathway</keyword>
<dbReference type="CDD" id="cd00201">
    <property type="entry name" value="WW"/>
    <property type="match status" value="3"/>
</dbReference>
<dbReference type="Pfam" id="PF00397">
    <property type="entry name" value="WW"/>
    <property type="match status" value="2"/>
</dbReference>
<feature type="region of interest" description="Disordered" evidence="10">
    <location>
        <begin position="388"/>
        <end position="410"/>
    </location>
</feature>
<feature type="compositionally biased region" description="Polar residues" evidence="10">
    <location>
        <begin position="272"/>
        <end position="293"/>
    </location>
</feature>
<feature type="domain" description="WW" evidence="12">
    <location>
        <begin position="156"/>
        <end position="189"/>
    </location>
</feature>
<dbReference type="InterPro" id="IPR036020">
    <property type="entry name" value="WW_dom_sf"/>
</dbReference>
<evidence type="ECO:0000259" key="11">
    <source>
        <dbReference type="PROSITE" id="PS50004"/>
    </source>
</evidence>
<dbReference type="GO" id="GO:0061630">
    <property type="term" value="F:ubiquitin protein ligase activity"/>
    <property type="evidence" value="ECO:0007669"/>
    <property type="project" value="UniProtKB-EC"/>
</dbReference>
<evidence type="ECO:0000256" key="4">
    <source>
        <dbReference type="ARBA" id="ARBA00022679"/>
    </source>
</evidence>
<dbReference type="FunFam" id="2.60.40.150:FF:000024">
    <property type="entry name" value="E3 ubiquitin-protein ligase"/>
    <property type="match status" value="1"/>
</dbReference>
<dbReference type="PANTHER" id="PTHR11254:SF395">
    <property type="entry name" value="E3 UBIQUITIN-PROTEIN LIGASE SMURF1"/>
    <property type="match status" value="1"/>
</dbReference>
<dbReference type="GO" id="GO:0030514">
    <property type="term" value="P:negative regulation of BMP signaling pathway"/>
    <property type="evidence" value="ECO:0007669"/>
    <property type="project" value="TreeGrafter"/>
</dbReference>
<dbReference type="InterPro" id="IPR000569">
    <property type="entry name" value="HECT_dom"/>
</dbReference>
<dbReference type="InterPro" id="IPR035983">
    <property type="entry name" value="Hect_E3_ubiquitin_ligase"/>
</dbReference>
<dbReference type="Pfam" id="PF00168">
    <property type="entry name" value="C2"/>
    <property type="match status" value="1"/>
</dbReference>
<evidence type="ECO:0000259" key="12">
    <source>
        <dbReference type="PROSITE" id="PS50020"/>
    </source>
</evidence>
<feature type="compositionally biased region" description="Basic and acidic residues" evidence="10">
    <location>
        <begin position="400"/>
        <end position="410"/>
    </location>
</feature>
<dbReference type="SUPFAM" id="SSF51045">
    <property type="entry name" value="WW domain"/>
    <property type="match status" value="3"/>
</dbReference>
<dbReference type="FunFam" id="3.90.1750.10:FF:000079">
    <property type="entry name" value="E3 ubiquitin-protein ligase"/>
    <property type="match status" value="1"/>
</dbReference>
<comment type="catalytic activity">
    <reaction evidence="1 7">
        <text>S-ubiquitinyl-[E2 ubiquitin-conjugating enzyme]-L-cysteine + [acceptor protein]-L-lysine = [E2 ubiquitin-conjugating enzyme]-L-cysteine + N(6)-ubiquitinyl-[acceptor protein]-L-lysine.</text>
        <dbReference type="EC" id="2.3.2.26"/>
    </reaction>
</comment>
<dbReference type="SMART" id="SM00119">
    <property type="entry name" value="HECTc"/>
    <property type="match status" value="1"/>
</dbReference>
<sequence>MSNRSPTAKYRVTLLCAKNVAKHDFFRLPDPFARIKVDGSGQCHTTKSLKSTVDPEWKEHYDLLLAKNESFTISVWNQRKVHKGKGAGFLGCVKVTPHAIDRLKGQGYQRMNLQAVNNEESDSHISGHIIVSIVAKENAETFWYSPFQQPMDVDGTTLPPGWEERRTPAGRVQYVNKMTRAVQWDKPTRSAYDVNSEGRSNVEIPTATIGGVISEASPEQPHRQRLITTKSDSGRLSSSFVLKGVKDQERHRSTKSKSGHSKKVAIDKDSKVNTAAPNSNEASNSINTSSPQGATAADRPLVDRQKYYMNRNLIHRVAADNFDRKTTTQGQVYFVNRITGQTTWNDPSLSDLASGVIDLGPLPDGWEVRTTPSGKSYFVDHNTRTTQFADPRLTQSQSPRELKPRKQEKTERVEELPLYKRDLVYKLKSFREDLHALQPAHGHCCIEVRRNSVFRDSFQQVRQLKSKDLRKRLMIKFKSEIGLDYGGIAREWLYLLSQEMFNPQYGLFKNSKDAQYTLEINPDSGVNPEHLSFFHFVGRVVGLAVFHGHYLDGGFTLPFYKQLLGKRLTIADLESVDPQLFQGLSWLLENNVSSMDFSPPTFAVEHQSFGQTTKHNLKEDGEAIQVTDDNKKEYVQLYVNYRLLYGIEKQFKAFVKGFTELVPLHLIKMFDEREMELMICGLGKIDLKDWKNYTNLKHCTKDHNIVLWFWEVVEKYDEEQRARLLQFVTGSSRIPIQGFKALQGAAGQNGPRLFTINVTKMDPNGLPKAHTCFNKLDIPNYESKEILYEKLTWAVEETCGFNIE</sequence>
<dbReference type="PANTHER" id="PTHR11254">
    <property type="entry name" value="HECT DOMAIN UBIQUITIN-PROTEIN LIGASE"/>
    <property type="match status" value="1"/>
</dbReference>